<evidence type="ECO:0000256" key="3">
    <source>
        <dbReference type="ARBA" id="ARBA00022692"/>
    </source>
</evidence>
<feature type="transmembrane region" description="Helical" evidence="6">
    <location>
        <begin position="279"/>
        <end position="312"/>
    </location>
</feature>
<organism evidence="7 8">
    <name type="scientific">Ktedonobacter robiniae</name>
    <dbReference type="NCBI Taxonomy" id="2778365"/>
    <lineage>
        <taxon>Bacteria</taxon>
        <taxon>Bacillati</taxon>
        <taxon>Chloroflexota</taxon>
        <taxon>Ktedonobacteria</taxon>
        <taxon>Ktedonobacterales</taxon>
        <taxon>Ktedonobacteraceae</taxon>
        <taxon>Ktedonobacter</taxon>
    </lineage>
</organism>
<feature type="transmembrane region" description="Helical" evidence="6">
    <location>
        <begin position="425"/>
        <end position="447"/>
    </location>
</feature>
<evidence type="ECO:0000256" key="4">
    <source>
        <dbReference type="ARBA" id="ARBA00022989"/>
    </source>
</evidence>
<keyword evidence="2" id="KW-1003">Cell membrane</keyword>
<evidence type="ECO:0000313" key="7">
    <source>
        <dbReference type="EMBL" id="GHO53988.1"/>
    </source>
</evidence>
<keyword evidence="4 6" id="KW-1133">Transmembrane helix</keyword>
<keyword evidence="5 6" id="KW-0472">Membrane</keyword>
<feature type="transmembrane region" description="Helical" evidence="6">
    <location>
        <begin position="64"/>
        <end position="85"/>
    </location>
</feature>
<keyword evidence="3 6" id="KW-0812">Transmembrane</keyword>
<evidence type="ECO:0000256" key="1">
    <source>
        <dbReference type="ARBA" id="ARBA00004651"/>
    </source>
</evidence>
<comment type="caution">
    <text evidence="7">The sequence shown here is derived from an EMBL/GenBank/DDBJ whole genome shotgun (WGS) entry which is preliminary data.</text>
</comment>
<protein>
    <recommendedName>
        <fullName evidence="9">Polysaccharide biosynthesis protein C-terminal domain-containing protein</fullName>
    </recommendedName>
</protein>
<feature type="transmembrane region" description="Helical" evidence="6">
    <location>
        <begin position="333"/>
        <end position="353"/>
    </location>
</feature>
<feature type="transmembrane region" description="Helical" evidence="6">
    <location>
        <begin position="120"/>
        <end position="138"/>
    </location>
</feature>
<name>A0ABQ3UMT1_9CHLR</name>
<evidence type="ECO:0008006" key="9">
    <source>
        <dbReference type="Google" id="ProtNLM"/>
    </source>
</evidence>
<dbReference type="InterPro" id="IPR050833">
    <property type="entry name" value="Poly_Biosynth_Transport"/>
</dbReference>
<evidence type="ECO:0000313" key="8">
    <source>
        <dbReference type="Proteomes" id="UP000654345"/>
    </source>
</evidence>
<gene>
    <name evidence="7" type="ORF">KSB_24630</name>
</gene>
<feature type="transmembrane region" description="Helical" evidence="6">
    <location>
        <begin position="365"/>
        <end position="388"/>
    </location>
</feature>
<proteinExistence type="predicted"/>
<dbReference type="PANTHER" id="PTHR30250">
    <property type="entry name" value="PST FAMILY PREDICTED COLANIC ACID TRANSPORTER"/>
    <property type="match status" value="1"/>
</dbReference>
<dbReference type="PANTHER" id="PTHR30250:SF26">
    <property type="entry name" value="PSMA PROTEIN"/>
    <property type="match status" value="1"/>
</dbReference>
<feature type="transmembrane region" description="Helical" evidence="6">
    <location>
        <begin position="35"/>
        <end position="58"/>
    </location>
</feature>
<comment type="subcellular location">
    <subcellularLocation>
        <location evidence="1">Cell membrane</location>
        <topology evidence="1">Multi-pass membrane protein</topology>
    </subcellularLocation>
</comment>
<keyword evidence="8" id="KW-1185">Reference proteome</keyword>
<evidence type="ECO:0000256" key="2">
    <source>
        <dbReference type="ARBA" id="ARBA00022475"/>
    </source>
</evidence>
<evidence type="ECO:0000256" key="6">
    <source>
        <dbReference type="SAM" id="Phobius"/>
    </source>
</evidence>
<feature type="transmembrane region" description="Helical" evidence="6">
    <location>
        <begin position="202"/>
        <end position="227"/>
    </location>
</feature>
<feature type="transmembrane region" description="Helical" evidence="6">
    <location>
        <begin position="400"/>
        <end position="419"/>
    </location>
</feature>
<reference evidence="7 8" key="1">
    <citation type="journal article" date="2021" name="Int. J. Syst. Evol. Microbiol.">
        <title>Reticulibacter mediterranei gen. nov., sp. nov., within the new family Reticulibacteraceae fam. nov., and Ktedonospora formicarum gen. nov., sp. nov., Ktedonobacter robiniae sp. nov., Dictyobacter formicarum sp. nov. and Dictyobacter arantiisoli sp. nov., belonging to the class Ktedonobacteria.</title>
        <authorList>
            <person name="Yabe S."/>
            <person name="Zheng Y."/>
            <person name="Wang C.M."/>
            <person name="Sakai Y."/>
            <person name="Abe K."/>
            <person name="Yokota A."/>
            <person name="Donadio S."/>
            <person name="Cavaletti L."/>
            <person name="Monciardini P."/>
        </authorList>
    </citation>
    <scope>NUCLEOTIDE SEQUENCE [LARGE SCALE GENOMIC DNA]</scope>
    <source>
        <strain evidence="7 8">SOSP1-30</strain>
    </source>
</reference>
<dbReference type="Proteomes" id="UP000654345">
    <property type="component" value="Unassembled WGS sequence"/>
</dbReference>
<feature type="transmembrane region" description="Helical" evidence="6">
    <location>
        <begin position="174"/>
        <end position="196"/>
    </location>
</feature>
<dbReference type="RefSeq" id="WP_201370751.1">
    <property type="nucleotide sequence ID" value="NZ_BNJG01000001.1"/>
</dbReference>
<evidence type="ECO:0000256" key="5">
    <source>
        <dbReference type="ARBA" id="ARBA00023136"/>
    </source>
</evidence>
<accession>A0ABQ3UMT1</accession>
<sequence length="458" mass="50464">MLLPRSNNIRSHLQNIHLPGLFSDREQGGFLLPGYWHLYATLYATLITCCTQVLIIRTLGPDDFGIFAFVQWLGALVIPLIGIGASAPANQHIASTQSHEAPRLVAGIFYFLWCRQCRHIGFYILACLILVTPVAWFFHIPSRSLLLLGSLSSLPLLFSNIAGVTLRGQQRSDLLLMLQIFGAFVSFLLVVVALHIDGERIGIFLLARAIADTLTLVMAMICVLRLLPVSQAHAPSHLFRERLVRKIRNSPLFFLIDAIVWQRSELLLLALWYRPAYLGFYALGALLSSWLMSLIPLLFSTFLAPLCTQLLLVSRAHWLCSSPQQQFIRTSGAMAVLAFPLCSLIMLLCPFLIQLCLGPEFLEAVVPFRILLVSAAFGSVASVSTTYLATYQQHPLRLRLGLCAAILNILLAVLLTPYWGLSGAAIASASAQILSAVGSILLCHISLKKQAALVPKEV</sequence>
<dbReference type="EMBL" id="BNJG01000001">
    <property type="protein sequence ID" value="GHO53988.1"/>
    <property type="molecule type" value="Genomic_DNA"/>
</dbReference>
<feature type="transmembrane region" description="Helical" evidence="6">
    <location>
        <begin position="144"/>
        <end position="162"/>
    </location>
</feature>